<keyword evidence="2" id="KW-1185">Reference proteome</keyword>
<gene>
    <name evidence="1" type="ORF">CRENBAI_012065</name>
</gene>
<evidence type="ECO:0000313" key="2">
    <source>
        <dbReference type="Proteomes" id="UP001311232"/>
    </source>
</evidence>
<name>A0AAV9RMA3_9TELE</name>
<comment type="caution">
    <text evidence="1">The sequence shown here is derived from an EMBL/GenBank/DDBJ whole genome shotgun (WGS) entry which is preliminary data.</text>
</comment>
<sequence length="103" mass="11593">MSVTAISIPPRLSSLAKVRRKCLGCKRESTPSWGLFAPVHRQAPHTSRDRTGTELSCLQLSSQQYVCVCVSGEEWVGGCKRRHPATFTKFEQQCRFHNILCKS</sequence>
<dbReference type="AlphaFoldDB" id="A0AAV9RMA3"/>
<dbReference type="Proteomes" id="UP001311232">
    <property type="component" value="Unassembled WGS sequence"/>
</dbReference>
<accession>A0AAV9RMA3</accession>
<reference evidence="1 2" key="1">
    <citation type="submission" date="2021-06" db="EMBL/GenBank/DDBJ databases">
        <authorList>
            <person name="Palmer J.M."/>
        </authorList>
    </citation>
    <scope>NUCLEOTIDE SEQUENCE [LARGE SCALE GENOMIC DNA]</scope>
    <source>
        <strain evidence="1 2">MEX-2019</strain>
        <tissue evidence="1">Muscle</tissue>
    </source>
</reference>
<organism evidence="1 2">
    <name type="scientific">Crenichthys baileyi</name>
    <name type="common">White River springfish</name>
    <dbReference type="NCBI Taxonomy" id="28760"/>
    <lineage>
        <taxon>Eukaryota</taxon>
        <taxon>Metazoa</taxon>
        <taxon>Chordata</taxon>
        <taxon>Craniata</taxon>
        <taxon>Vertebrata</taxon>
        <taxon>Euteleostomi</taxon>
        <taxon>Actinopterygii</taxon>
        <taxon>Neopterygii</taxon>
        <taxon>Teleostei</taxon>
        <taxon>Neoteleostei</taxon>
        <taxon>Acanthomorphata</taxon>
        <taxon>Ovalentaria</taxon>
        <taxon>Atherinomorphae</taxon>
        <taxon>Cyprinodontiformes</taxon>
        <taxon>Goodeidae</taxon>
        <taxon>Crenichthys</taxon>
    </lineage>
</organism>
<dbReference type="EMBL" id="JAHHUM010001672">
    <property type="protein sequence ID" value="KAK5610090.1"/>
    <property type="molecule type" value="Genomic_DNA"/>
</dbReference>
<proteinExistence type="predicted"/>
<protein>
    <submittedName>
        <fullName evidence="1">Uncharacterized protein</fullName>
    </submittedName>
</protein>
<evidence type="ECO:0000313" key="1">
    <source>
        <dbReference type="EMBL" id="KAK5610090.1"/>
    </source>
</evidence>